<dbReference type="AlphaFoldDB" id="A0A8J6XUN8"/>
<reference evidence="1 2" key="1">
    <citation type="submission" date="2020-08" db="EMBL/GenBank/DDBJ databases">
        <title>Acidobacteriota in marine sediments use diverse sulfur dissimilation pathways.</title>
        <authorList>
            <person name="Wasmund K."/>
        </authorList>
    </citation>
    <scope>NUCLEOTIDE SEQUENCE [LARGE SCALE GENOMIC DNA]</scope>
    <source>
        <strain evidence="1">MAG AM4</strain>
    </source>
</reference>
<name>A0A8J6XUN8_9BACT</name>
<sequence>MPCMEVTLPRLPENSKKGLAAALTDAYADSTGMDRERIGIRFLEYGEGETAYAGKLDQGAGGRPYVHVVLYCPKQTREVKQGIVRRINTGLQATLALSDCRPVIHIQEHPYDNVGVDGELLSDLFPELVKRKFDYPLDRD</sequence>
<dbReference type="Proteomes" id="UP000648239">
    <property type="component" value="Unassembled WGS sequence"/>
</dbReference>
<proteinExistence type="predicted"/>
<dbReference type="Gene3D" id="3.30.429.10">
    <property type="entry name" value="Macrophage Migration Inhibitory Factor"/>
    <property type="match status" value="2"/>
</dbReference>
<evidence type="ECO:0000313" key="2">
    <source>
        <dbReference type="Proteomes" id="UP000648239"/>
    </source>
</evidence>
<dbReference type="InterPro" id="IPR014347">
    <property type="entry name" value="Tautomerase/MIF_sf"/>
</dbReference>
<gene>
    <name evidence="1" type="ORF">IFK94_08855</name>
</gene>
<dbReference type="SUPFAM" id="SSF55331">
    <property type="entry name" value="Tautomerase/MIF"/>
    <property type="match status" value="1"/>
</dbReference>
<evidence type="ECO:0000313" key="1">
    <source>
        <dbReference type="EMBL" id="MBD3868223.1"/>
    </source>
</evidence>
<organism evidence="1 2">
    <name type="scientific">Candidatus Polarisedimenticola svalbardensis</name>
    <dbReference type="NCBI Taxonomy" id="2886004"/>
    <lineage>
        <taxon>Bacteria</taxon>
        <taxon>Pseudomonadati</taxon>
        <taxon>Acidobacteriota</taxon>
        <taxon>Candidatus Polarisedimenticolia</taxon>
        <taxon>Candidatus Polarisedimenticolales</taxon>
        <taxon>Candidatus Polarisedimenticolaceae</taxon>
        <taxon>Candidatus Polarisedimenticola</taxon>
    </lineage>
</organism>
<protein>
    <submittedName>
        <fullName evidence="1">Uncharacterized protein</fullName>
    </submittedName>
</protein>
<accession>A0A8J6XUN8</accession>
<comment type="caution">
    <text evidence="1">The sequence shown here is derived from an EMBL/GenBank/DDBJ whole genome shotgun (WGS) entry which is preliminary data.</text>
</comment>
<dbReference type="EMBL" id="JACXWD010000025">
    <property type="protein sequence ID" value="MBD3868223.1"/>
    <property type="molecule type" value="Genomic_DNA"/>
</dbReference>